<evidence type="ECO:0000256" key="1">
    <source>
        <dbReference type="SAM" id="Phobius"/>
    </source>
</evidence>
<organism evidence="2 3">
    <name type="scientific">Candidatus Yanofskybacteria bacterium RIFCSPHIGHO2_02_FULL_38_22b</name>
    <dbReference type="NCBI Taxonomy" id="1802673"/>
    <lineage>
        <taxon>Bacteria</taxon>
        <taxon>Candidatus Yanofskyibacteriota</taxon>
    </lineage>
</organism>
<accession>A0A1F8F1T2</accession>
<keyword evidence="1" id="KW-1133">Transmembrane helix</keyword>
<comment type="caution">
    <text evidence="2">The sequence shown here is derived from an EMBL/GenBank/DDBJ whole genome shotgun (WGS) entry which is preliminary data.</text>
</comment>
<keyword evidence="1" id="KW-0812">Transmembrane</keyword>
<protein>
    <submittedName>
        <fullName evidence="2">Uncharacterized protein</fullName>
    </submittedName>
</protein>
<gene>
    <name evidence="2" type="ORF">A3B86_03925</name>
</gene>
<dbReference type="AlphaFoldDB" id="A0A1F8F1T2"/>
<dbReference type="EMBL" id="MGJN01000020">
    <property type="protein sequence ID" value="OGN06239.1"/>
    <property type="molecule type" value="Genomic_DNA"/>
</dbReference>
<evidence type="ECO:0000313" key="2">
    <source>
        <dbReference type="EMBL" id="OGN06239.1"/>
    </source>
</evidence>
<feature type="transmembrane region" description="Helical" evidence="1">
    <location>
        <begin position="6"/>
        <end position="27"/>
    </location>
</feature>
<evidence type="ECO:0000313" key="3">
    <source>
        <dbReference type="Proteomes" id="UP000176834"/>
    </source>
</evidence>
<reference evidence="2 3" key="1">
    <citation type="journal article" date="2016" name="Nat. Commun.">
        <title>Thousands of microbial genomes shed light on interconnected biogeochemical processes in an aquifer system.</title>
        <authorList>
            <person name="Anantharaman K."/>
            <person name="Brown C.T."/>
            <person name="Hug L.A."/>
            <person name="Sharon I."/>
            <person name="Castelle C.J."/>
            <person name="Probst A.J."/>
            <person name="Thomas B.C."/>
            <person name="Singh A."/>
            <person name="Wilkins M.J."/>
            <person name="Karaoz U."/>
            <person name="Brodie E.L."/>
            <person name="Williams K.H."/>
            <person name="Hubbard S.S."/>
            <person name="Banfield J.F."/>
        </authorList>
    </citation>
    <scope>NUCLEOTIDE SEQUENCE [LARGE SCALE GENOMIC DNA]</scope>
</reference>
<dbReference type="Proteomes" id="UP000176834">
    <property type="component" value="Unassembled WGS sequence"/>
</dbReference>
<sequence>MKFKPVHILVFLLAVCITAISVNFFVLKKNFDPKDLILDAFSFCSSNSSNRTESILCVRKFLEKDMAKNDIGPFIVSVDDMISSGELSPTSAECHNIVHAIGQVGGMYSQNINETILQCSSLCTYGCFHGVVEGFVMGGGDLFKEISSLCRIENNRLFESACYHGLGHGFASIADYDIKKAFSFCDLLSAEGQRINCGFGVFMELYGMGSFAHAPLEWPENIPEFCQTLTDPYSFICHISAGSQEYSRSQDTAKAFGTCQSVPQETFSRCNIGIGRIVYHLFKDSELKIIEACQNNRNNSEDVFLDCIRGAVDASYDFNSEKGLEICRSINGELGLKCLEALERGQVP</sequence>
<proteinExistence type="predicted"/>
<name>A0A1F8F1T2_9BACT</name>
<keyword evidence="1" id="KW-0472">Membrane</keyword>